<accession>A0A9Q4KTR9</accession>
<organism evidence="3 4">
    <name type="scientific">Methanogenium marinum</name>
    <dbReference type="NCBI Taxonomy" id="348610"/>
    <lineage>
        <taxon>Archaea</taxon>
        <taxon>Methanobacteriati</taxon>
        <taxon>Methanobacteriota</taxon>
        <taxon>Stenosarchaea group</taxon>
        <taxon>Methanomicrobia</taxon>
        <taxon>Methanomicrobiales</taxon>
        <taxon>Methanomicrobiaceae</taxon>
        <taxon>Methanogenium</taxon>
    </lineage>
</organism>
<feature type="transmembrane region" description="Helical" evidence="1">
    <location>
        <begin position="86"/>
        <end position="109"/>
    </location>
</feature>
<name>A0A9Q4KTR9_9EURY</name>
<feature type="transmembrane region" description="Helical" evidence="1">
    <location>
        <begin position="143"/>
        <end position="162"/>
    </location>
</feature>
<keyword evidence="1" id="KW-0812">Transmembrane</keyword>
<keyword evidence="1" id="KW-0472">Membrane</keyword>
<gene>
    <name evidence="3" type="ORF">L0665_08485</name>
</gene>
<dbReference type="Proteomes" id="UP001143747">
    <property type="component" value="Unassembled WGS sequence"/>
</dbReference>
<sequence>MVSDSSSQLEGLSALIMQAPSWRRSVLLLLLLGGAIEAMLLLAGIRYSDLVAYSGILVFTVPALFAAFVTGPLVRRSGNNITLDWSALIALGSCVVTILITFSPVLLLATSFVSLFFAASLGIVFFLRMLLLGAIVDHHLRHILIPALTQTAVASFFGYLLLGDTFALFVIPLHLFFGLAAWAFIWILERPMKQALGLSPLGFANAFMAHMIYGSTALEDFFRQMGDPVTVIFGTLLFRRKGQDVMTVTAPNLHPGPLGEIGGSALPRLLTESLKGQALVFHGMATHDFNPVSASEVETIADSIRDVQQKHLDWSATATHARRYQAGSVSVLAQAFGDTIFIAATRSPDITDDVEYAVGLAIIEEGKQWFRHVVLADTHNSFIDLPPPVLLGSRIGEDYREAAALACESLIDELQYPYSIGFSQLDVPFSHEEGFGDLGVMAMVITVEDKETIWLVFDGNNLHVGIREELRDLFLLECAECEIATSDTHVVNMASGKNPVGWKVPLPLFMPFVREAVDSAREDMAPAESAGGTVHCADVVVFGSQRITQLAGIVTGSVGIVWPVALIIMLFAFLSTGVVYFLLS</sequence>
<feature type="transmembrane region" description="Helical" evidence="1">
    <location>
        <begin position="560"/>
        <end position="583"/>
    </location>
</feature>
<evidence type="ECO:0000259" key="2">
    <source>
        <dbReference type="Pfam" id="PF09843"/>
    </source>
</evidence>
<evidence type="ECO:0000256" key="1">
    <source>
        <dbReference type="SAM" id="Phobius"/>
    </source>
</evidence>
<keyword evidence="4" id="KW-1185">Reference proteome</keyword>
<reference evidence="3" key="1">
    <citation type="submission" date="2022-01" db="EMBL/GenBank/DDBJ databases">
        <title>Draft genome of Methanogenium marinum DSM 15558.</title>
        <authorList>
            <person name="Chen S.-C."/>
            <person name="You Y.-T."/>
        </authorList>
    </citation>
    <scope>NUCLEOTIDE SEQUENCE</scope>
    <source>
        <strain evidence="3">DSM 15558</strain>
    </source>
</reference>
<dbReference type="AlphaFoldDB" id="A0A9Q4KTR9"/>
<dbReference type="RefSeq" id="WP_274925262.1">
    <property type="nucleotide sequence ID" value="NZ_JAKELO010000002.1"/>
</dbReference>
<evidence type="ECO:0000313" key="3">
    <source>
        <dbReference type="EMBL" id="MDE4908641.1"/>
    </source>
</evidence>
<evidence type="ECO:0000313" key="4">
    <source>
        <dbReference type="Proteomes" id="UP001143747"/>
    </source>
</evidence>
<dbReference type="EMBL" id="JAKELO010000002">
    <property type="protein sequence ID" value="MDE4908641.1"/>
    <property type="molecule type" value="Genomic_DNA"/>
</dbReference>
<proteinExistence type="predicted"/>
<feature type="transmembrane region" description="Helical" evidence="1">
    <location>
        <begin position="195"/>
        <end position="213"/>
    </location>
</feature>
<feature type="transmembrane region" description="Helical" evidence="1">
    <location>
        <begin position="51"/>
        <end position="74"/>
    </location>
</feature>
<feature type="transmembrane region" description="Helical" evidence="1">
    <location>
        <begin position="26"/>
        <end position="45"/>
    </location>
</feature>
<feature type="transmembrane region" description="Helical" evidence="1">
    <location>
        <begin position="115"/>
        <end position="136"/>
    </location>
</feature>
<keyword evidence="1" id="KW-1133">Transmembrane helix</keyword>
<comment type="caution">
    <text evidence="3">The sequence shown here is derived from an EMBL/GenBank/DDBJ whole genome shotgun (WGS) entry which is preliminary data.</text>
</comment>
<feature type="domain" description="DUF2070" evidence="2">
    <location>
        <begin position="9"/>
        <end position="575"/>
    </location>
</feature>
<protein>
    <submittedName>
        <fullName evidence="3">DUF2070 family protein</fullName>
    </submittedName>
</protein>
<dbReference type="InterPro" id="IPR019204">
    <property type="entry name" value="DUF2070_membrane"/>
</dbReference>
<feature type="transmembrane region" description="Helical" evidence="1">
    <location>
        <begin position="168"/>
        <end position="188"/>
    </location>
</feature>
<dbReference type="Pfam" id="PF09843">
    <property type="entry name" value="DUF2070"/>
    <property type="match status" value="1"/>
</dbReference>